<keyword evidence="2" id="KW-1185">Reference proteome</keyword>
<dbReference type="EMBL" id="JABBNB010000007">
    <property type="protein sequence ID" value="NMO01222.1"/>
    <property type="molecule type" value="Genomic_DNA"/>
</dbReference>
<gene>
    <name evidence="1" type="ORF">HH308_08330</name>
</gene>
<accession>A0A848KSI2</accession>
<evidence type="ECO:0000313" key="1">
    <source>
        <dbReference type="EMBL" id="NMO01222.1"/>
    </source>
</evidence>
<dbReference type="InterPro" id="IPR021412">
    <property type="entry name" value="DUF3052"/>
</dbReference>
<evidence type="ECO:0000313" key="2">
    <source>
        <dbReference type="Proteomes" id="UP000550729"/>
    </source>
</evidence>
<dbReference type="Pfam" id="PF11253">
    <property type="entry name" value="DUF3052"/>
    <property type="match status" value="1"/>
</dbReference>
<dbReference type="AlphaFoldDB" id="A0A848KSI2"/>
<dbReference type="RefSeq" id="WP_170193734.1">
    <property type="nucleotide sequence ID" value="NZ_JABBNB010000007.1"/>
</dbReference>
<comment type="caution">
    <text evidence="1">The sequence shown here is derived from an EMBL/GenBank/DDBJ whole genome shotgun (WGS) entry which is preliminary data.</text>
</comment>
<reference evidence="1 2" key="1">
    <citation type="submission" date="2020-04" db="EMBL/GenBank/DDBJ databases">
        <title>Gordonia sp. nov. TBRC 11910.</title>
        <authorList>
            <person name="Suriyachadkun C."/>
        </authorList>
    </citation>
    <scope>NUCLEOTIDE SEQUENCE [LARGE SCALE GENOMIC DNA]</scope>
    <source>
        <strain evidence="1 2">TBRC 11910</strain>
    </source>
</reference>
<dbReference type="Proteomes" id="UP000550729">
    <property type="component" value="Unassembled WGS sequence"/>
</dbReference>
<protein>
    <submittedName>
        <fullName evidence="1">DUF3052 domain-containing protein</fullName>
    </submittedName>
</protein>
<name>A0A848KSI2_9ACTN</name>
<organism evidence="1 2">
    <name type="scientific">Gordonia asplenii</name>
    <dbReference type="NCBI Taxonomy" id="2725283"/>
    <lineage>
        <taxon>Bacteria</taxon>
        <taxon>Bacillati</taxon>
        <taxon>Actinomycetota</taxon>
        <taxon>Actinomycetes</taxon>
        <taxon>Mycobacteriales</taxon>
        <taxon>Gordoniaceae</taxon>
        <taxon>Gordonia</taxon>
    </lineage>
</organism>
<sequence length="139" mass="14830">MVSATEGSGAHKLGLTSGLVVQELGWDEDTDDDLRADIEEVIGSEMLDEDADDVIDVVLLWWREEDGDLVDALMDAIAPLADDGYVWVISPKTGNDGHVDPSEIAEAAPTAGLTQTSVASLGRWTGARLVQPKSRGKRA</sequence>
<proteinExistence type="predicted"/>